<sequence length="170" mass="18811">AVLMGIDSYSSYPLRGCVADAMAMGDYLTEDLDVPRERIQRLLAPSSHSDTYTDVGSIPSRANILSLLLSLAANPAIEHGDPIVIFFAGHGTRYLWSEEDDFNEEQDVEPSQKFVEALCPVDRNTLDISGKLITDITDRELNAILVHISRMKGNRITFILDCCHVGSVTR</sequence>
<dbReference type="InterPro" id="IPR050452">
    <property type="entry name" value="Metacaspase"/>
</dbReference>
<protein>
    <recommendedName>
        <fullName evidence="2">Peptidase C14 caspase domain-containing protein</fullName>
    </recommendedName>
</protein>
<dbReference type="AlphaFoldDB" id="A0A2H3B4U6"/>
<dbReference type="Pfam" id="PF00656">
    <property type="entry name" value="Peptidase_C14"/>
    <property type="match status" value="1"/>
</dbReference>
<dbReference type="Gene3D" id="3.40.50.1460">
    <property type="match status" value="1"/>
</dbReference>
<evidence type="ECO:0000256" key="1">
    <source>
        <dbReference type="ARBA" id="ARBA00009005"/>
    </source>
</evidence>
<feature type="non-terminal residue" evidence="3">
    <location>
        <position position="170"/>
    </location>
</feature>
<dbReference type="Proteomes" id="UP000218334">
    <property type="component" value="Unassembled WGS sequence"/>
</dbReference>
<feature type="non-terminal residue" evidence="3">
    <location>
        <position position="1"/>
    </location>
</feature>
<dbReference type="EMBL" id="KZ293500">
    <property type="protein sequence ID" value="PBK59627.1"/>
    <property type="molecule type" value="Genomic_DNA"/>
</dbReference>
<evidence type="ECO:0000313" key="3">
    <source>
        <dbReference type="EMBL" id="PBK59627.1"/>
    </source>
</evidence>
<accession>A0A2H3B4U6</accession>
<proteinExistence type="inferred from homology"/>
<evidence type="ECO:0000259" key="2">
    <source>
        <dbReference type="Pfam" id="PF00656"/>
    </source>
</evidence>
<dbReference type="GO" id="GO:0005737">
    <property type="term" value="C:cytoplasm"/>
    <property type="evidence" value="ECO:0007669"/>
    <property type="project" value="TreeGrafter"/>
</dbReference>
<dbReference type="PANTHER" id="PTHR48104:SF30">
    <property type="entry name" value="METACASPASE-1"/>
    <property type="match status" value="1"/>
</dbReference>
<dbReference type="PANTHER" id="PTHR48104">
    <property type="entry name" value="METACASPASE-4"/>
    <property type="match status" value="1"/>
</dbReference>
<dbReference type="InterPro" id="IPR011600">
    <property type="entry name" value="Pept_C14_caspase"/>
</dbReference>
<dbReference type="GO" id="GO:0006508">
    <property type="term" value="P:proteolysis"/>
    <property type="evidence" value="ECO:0007669"/>
    <property type="project" value="InterPro"/>
</dbReference>
<organism evidence="3 4">
    <name type="scientific">Armillaria solidipes</name>
    <dbReference type="NCBI Taxonomy" id="1076256"/>
    <lineage>
        <taxon>Eukaryota</taxon>
        <taxon>Fungi</taxon>
        <taxon>Dikarya</taxon>
        <taxon>Basidiomycota</taxon>
        <taxon>Agaricomycotina</taxon>
        <taxon>Agaricomycetes</taxon>
        <taxon>Agaricomycetidae</taxon>
        <taxon>Agaricales</taxon>
        <taxon>Marasmiineae</taxon>
        <taxon>Physalacriaceae</taxon>
        <taxon>Armillaria</taxon>
    </lineage>
</organism>
<evidence type="ECO:0000313" key="4">
    <source>
        <dbReference type="Proteomes" id="UP000218334"/>
    </source>
</evidence>
<gene>
    <name evidence="3" type="ORF">ARMSODRAFT_845697</name>
</gene>
<comment type="similarity">
    <text evidence="1">Belongs to the peptidase C14B family.</text>
</comment>
<dbReference type="GO" id="GO:0004197">
    <property type="term" value="F:cysteine-type endopeptidase activity"/>
    <property type="evidence" value="ECO:0007669"/>
    <property type="project" value="InterPro"/>
</dbReference>
<reference evidence="4" key="1">
    <citation type="journal article" date="2017" name="Nat. Ecol. Evol.">
        <title>Genome expansion and lineage-specific genetic innovations in the forest pathogenic fungi Armillaria.</title>
        <authorList>
            <person name="Sipos G."/>
            <person name="Prasanna A.N."/>
            <person name="Walter M.C."/>
            <person name="O'Connor E."/>
            <person name="Balint B."/>
            <person name="Krizsan K."/>
            <person name="Kiss B."/>
            <person name="Hess J."/>
            <person name="Varga T."/>
            <person name="Slot J."/>
            <person name="Riley R."/>
            <person name="Boka B."/>
            <person name="Rigling D."/>
            <person name="Barry K."/>
            <person name="Lee J."/>
            <person name="Mihaltcheva S."/>
            <person name="LaButti K."/>
            <person name="Lipzen A."/>
            <person name="Waldron R."/>
            <person name="Moloney N.M."/>
            <person name="Sperisen C."/>
            <person name="Kredics L."/>
            <person name="Vagvoelgyi C."/>
            <person name="Patrignani A."/>
            <person name="Fitzpatrick D."/>
            <person name="Nagy I."/>
            <person name="Doyle S."/>
            <person name="Anderson J.B."/>
            <person name="Grigoriev I.V."/>
            <person name="Gueldener U."/>
            <person name="Muensterkoetter M."/>
            <person name="Nagy L.G."/>
        </authorList>
    </citation>
    <scope>NUCLEOTIDE SEQUENCE [LARGE SCALE GENOMIC DNA]</scope>
    <source>
        <strain evidence="4">28-4</strain>
    </source>
</reference>
<keyword evidence="4" id="KW-1185">Reference proteome</keyword>
<name>A0A2H3B4U6_9AGAR</name>
<feature type="domain" description="Peptidase C14 caspase" evidence="2">
    <location>
        <begin position="1"/>
        <end position="164"/>
    </location>
</feature>